<evidence type="ECO:0000256" key="2">
    <source>
        <dbReference type="ARBA" id="ARBA00022676"/>
    </source>
</evidence>
<dbReference type="AlphaFoldDB" id="A0A814IE86"/>
<dbReference type="PROSITE" id="PS51059">
    <property type="entry name" value="PARP_CATALYTIC"/>
    <property type="match status" value="1"/>
</dbReference>
<dbReference type="Proteomes" id="UP000663852">
    <property type="component" value="Unassembled WGS sequence"/>
</dbReference>
<dbReference type="OrthoDB" id="6133115at2759"/>
<dbReference type="Gene3D" id="3.90.228.10">
    <property type="match status" value="1"/>
</dbReference>
<name>A0A814IE86_ADIRI</name>
<dbReference type="PANTHER" id="PTHR14453:SF67">
    <property type="entry name" value="POLY [ADP-RIBOSE] POLYMERASE"/>
    <property type="match status" value="1"/>
</dbReference>
<dbReference type="Pfam" id="PF00644">
    <property type="entry name" value="PARP"/>
    <property type="match status" value="1"/>
</dbReference>
<dbReference type="GO" id="GO:0003714">
    <property type="term" value="F:transcription corepressor activity"/>
    <property type="evidence" value="ECO:0007669"/>
    <property type="project" value="TreeGrafter"/>
</dbReference>
<reference evidence="8" key="1">
    <citation type="submission" date="2021-02" db="EMBL/GenBank/DDBJ databases">
        <authorList>
            <person name="Nowell W R."/>
        </authorList>
    </citation>
    <scope>NUCLEOTIDE SEQUENCE</scope>
</reference>
<comment type="subcellular location">
    <subcellularLocation>
        <location evidence="1">Nucleus</location>
    </subcellularLocation>
</comment>
<dbReference type="PANTHER" id="PTHR14453">
    <property type="entry name" value="PARP/ZINC FINGER CCCH TYPE DOMAIN CONTAINING PROTEIN"/>
    <property type="match status" value="1"/>
</dbReference>
<evidence type="ECO:0000259" key="7">
    <source>
        <dbReference type="PROSITE" id="PS51059"/>
    </source>
</evidence>
<evidence type="ECO:0000256" key="5">
    <source>
        <dbReference type="ARBA" id="ARBA00023242"/>
    </source>
</evidence>
<accession>A0A814IE86</accession>
<dbReference type="Pfam" id="PF21021">
    <property type="entry name" value="FAF1"/>
    <property type="match status" value="1"/>
</dbReference>
<dbReference type="EC" id="2.4.2.-" evidence="6"/>
<dbReference type="GO" id="GO:0003950">
    <property type="term" value="F:NAD+ poly-ADP-ribosyltransferase activity"/>
    <property type="evidence" value="ECO:0007669"/>
    <property type="project" value="UniProtKB-UniRule"/>
</dbReference>
<dbReference type="InterPro" id="IPR052056">
    <property type="entry name" value="Mono-ARTD/PARP"/>
</dbReference>
<proteinExistence type="predicted"/>
<dbReference type="Proteomes" id="UP000663828">
    <property type="component" value="Unassembled WGS sequence"/>
</dbReference>
<dbReference type="InterPro" id="IPR049483">
    <property type="entry name" value="FAF1_2-like_UAS"/>
</dbReference>
<evidence type="ECO:0000313" key="11">
    <source>
        <dbReference type="Proteomes" id="UP000663852"/>
    </source>
</evidence>
<dbReference type="GO" id="GO:0070212">
    <property type="term" value="P:protein poly-ADP-ribosylation"/>
    <property type="evidence" value="ECO:0007669"/>
    <property type="project" value="TreeGrafter"/>
</dbReference>
<evidence type="ECO:0000313" key="9">
    <source>
        <dbReference type="EMBL" id="CAF1224742.1"/>
    </source>
</evidence>
<keyword evidence="10" id="KW-1185">Reference proteome</keyword>
<sequence>METLQTIETLTTTKTESFASMDESEVLEQDPSCERPIDQSSWSLASFCQQSFEQVLSNSLYGATISRPLALYIYDNANIKTQLFNRTISQSEEIRACLMEQFGLWSWNLTEENYFELLNIIIEHVGEEVAAVIDSSPKEIYPLLICLIFLRGEIKVDCVIHGDMSIDEIFALLTQTYDIFCPRFGSPDTTGMQLTHISKENWSVPPSTLTEVQKESDEFQRVADDFDGGASSIVQVHRIDNTVWLIEYLNQKRLVDNRLGHDNTEKLLFHGCPYDAAEKILHHGFDHKRIGANGSSYGRGFYFSSSRSLSDQYALRNPLTKEKRILMCRVLTGQSCEGDRTITRCPSNYDSVAGRSNIHVVFSNRHVLPEYLITYK</sequence>
<dbReference type="GO" id="GO:0005737">
    <property type="term" value="C:cytoplasm"/>
    <property type="evidence" value="ECO:0007669"/>
    <property type="project" value="TreeGrafter"/>
</dbReference>
<dbReference type="GO" id="GO:1990404">
    <property type="term" value="F:NAD+-protein mono-ADP-ribosyltransferase activity"/>
    <property type="evidence" value="ECO:0007669"/>
    <property type="project" value="TreeGrafter"/>
</dbReference>
<keyword evidence="4 6" id="KW-0520">NAD</keyword>
<dbReference type="Gene3D" id="3.40.30.10">
    <property type="entry name" value="Glutaredoxin"/>
    <property type="match status" value="1"/>
</dbReference>
<evidence type="ECO:0000256" key="6">
    <source>
        <dbReference type="RuleBase" id="RU362114"/>
    </source>
</evidence>
<feature type="domain" description="PARP catalytic" evidence="7">
    <location>
        <begin position="196"/>
        <end position="376"/>
    </location>
</feature>
<dbReference type="InterPro" id="IPR012317">
    <property type="entry name" value="Poly(ADP-ribose)pol_cat_dom"/>
</dbReference>
<dbReference type="SUPFAM" id="SSF56399">
    <property type="entry name" value="ADP-ribosylation"/>
    <property type="match status" value="1"/>
</dbReference>
<evidence type="ECO:0000256" key="3">
    <source>
        <dbReference type="ARBA" id="ARBA00022679"/>
    </source>
</evidence>
<evidence type="ECO:0000256" key="1">
    <source>
        <dbReference type="ARBA" id="ARBA00004123"/>
    </source>
</evidence>
<keyword evidence="2 6" id="KW-0328">Glycosyltransferase</keyword>
<dbReference type="EMBL" id="CAJNOR010001950">
    <property type="protein sequence ID" value="CAF1224742.1"/>
    <property type="molecule type" value="Genomic_DNA"/>
</dbReference>
<evidence type="ECO:0000313" key="10">
    <source>
        <dbReference type="Proteomes" id="UP000663828"/>
    </source>
</evidence>
<evidence type="ECO:0000313" key="8">
    <source>
        <dbReference type="EMBL" id="CAF1022271.1"/>
    </source>
</evidence>
<evidence type="ECO:0000256" key="4">
    <source>
        <dbReference type="ARBA" id="ARBA00023027"/>
    </source>
</evidence>
<dbReference type="EMBL" id="CAJNOJ010000068">
    <property type="protein sequence ID" value="CAF1022271.1"/>
    <property type="molecule type" value="Genomic_DNA"/>
</dbReference>
<dbReference type="GO" id="GO:0010629">
    <property type="term" value="P:negative regulation of gene expression"/>
    <property type="evidence" value="ECO:0007669"/>
    <property type="project" value="TreeGrafter"/>
</dbReference>
<organism evidence="8 11">
    <name type="scientific">Adineta ricciae</name>
    <name type="common">Rotifer</name>
    <dbReference type="NCBI Taxonomy" id="249248"/>
    <lineage>
        <taxon>Eukaryota</taxon>
        <taxon>Metazoa</taxon>
        <taxon>Spiralia</taxon>
        <taxon>Gnathifera</taxon>
        <taxon>Rotifera</taxon>
        <taxon>Eurotatoria</taxon>
        <taxon>Bdelloidea</taxon>
        <taxon>Adinetida</taxon>
        <taxon>Adinetidae</taxon>
        <taxon>Adineta</taxon>
    </lineage>
</organism>
<gene>
    <name evidence="8" type="ORF">EDS130_LOCUS15963</name>
    <name evidence="9" type="ORF">XAT740_LOCUS24902</name>
</gene>
<keyword evidence="5" id="KW-0539">Nucleus</keyword>
<dbReference type="GO" id="GO:0005634">
    <property type="term" value="C:nucleus"/>
    <property type="evidence" value="ECO:0007669"/>
    <property type="project" value="UniProtKB-SubCell"/>
</dbReference>
<keyword evidence="3 6" id="KW-0808">Transferase</keyword>
<comment type="caution">
    <text evidence="8">The sequence shown here is derived from an EMBL/GenBank/DDBJ whole genome shotgun (WGS) entry which is preliminary data.</text>
</comment>
<protein>
    <recommendedName>
        <fullName evidence="6">Poly [ADP-ribose] polymerase</fullName>
        <shortName evidence="6">PARP</shortName>
        <ecNumber evidence="6">2.4.2.-</ecNumber>
    </recommendedName>
</protein>